<dbReference type="AlphaFoldDB" id="A0A561T3K3"/>
<dbReference type="PANTHER" id="PTHR33608">
    <property type="entry name" value="BLL2464 PROTEIN"/>
    <property type="match status" value="1"/>
</dbReference>
<dbReference type="RefSeq" id="WP_147260136.1">
    <property type="nucleotide sequence ID" value="NZ_VIWU01000001.1"/>
</dbReference>
<dbReference type="SUPFAM" id="SSF53300">
    <property type="entry name" value="vWA-like"/>
    <property type="match status" value="1"/>
</dbReference>
<dbReference type="EMBL" id="VIWU01000001">
    <property type="protein sequence ID" value="TWF81688.1"/>
    <property type="molecule type" value="Genomic_DNA"/>
</dbReference>
<dbReference type="OrthoDB" id="9776116at2"/>
<dbReference type="Proteomes" id="UP000321261">
    <property type="component" value="Unassembled WGS sequence"/>
</dbReference>
<keyword evidence="4" id="KW-1185">Reference proteome</keyword>
<dbReference type="Gene3D" id="3.40.50.410">
    <property type="entry name" value="von Willebrand factor, type A domain"/>
    <property type="match status" value="1"/>
</dbReference>
<protein>
    <submittedName>
        <fullName evidence="3">Uncharacterized protein DUF58</fullName>
    </submittedName>
</protein>
<proteinExistence type="predicted"/>
<dbReference type="InterPro" id="IPR002881">
    <property type="entry name" value="DUF58"/>
</dbReference>
<feature type="domain" description="DUF58" evidence="2">
    <location>
        <begin position="45"/>
        <end position="268"/>
    </location>
</feature>
<reference evidence="3 4" key="1">
    <citation type="submission" date="2019-06" db="EMBL/GenBank/DDBJ databases">
        <title>Sequencing the genomes of 1000 actinobacteria strains.</title>
        <authorList>
            <person name="Klenk H.-P."/>
        </authorList>
    </citation>
    <scope>NUCLEOTIDE SEQUENCE [LARGE SCALE GENOMIC DNA]</scope>
    <source>
        <strain evidence="3 4">DSM 45671</strain>
    </source>
</reference>
<dbReference type="PANTHER" id="PTHR33608:SF6">
    <property type="entry name" value="BLL2464 PROTEIN"/>
    <property type="match status" value="1"/>
</dbReference>
<evidence type="ECO:0000313" key="3">
    <source>
        <dbReference type="EMBL" id="TWF81688.1"/>
    </source>
</evidence>
<gene>
    <name evidence="3" type="ORF">FHX44_117633</name>
</gene>
<organism evidence="3 4">
    <name type="scientific">Pseudonocardia hierapolitana</name>
    <dbReference type="NCBI Taxonomy" id="1128676"/>
    <lineage>
        <taxon>Bacteria</taxon>
        <taxon>Bacillati</taxon>
        <taxon>Actinomycetota</taxon>
        <taxon>Actinomycetes</taxon>
        <taxon>Pseudonocardiales</taxon>
        <taxon>Pseudonocardiaceae</taxon>
        <taxon>Pseudonocardia</taxon>
    </lineage>
</organism>
<name>A0A561T3K3_9PSEU</name>
<feature type="region of interest" description="Disordered" evidence="1">
    <location>
        <begin position="31"/>
        <end position="51"/>
    </location>
</feature>
<sequence>MTAPDLGAAERALRVQELAIRRRLDGLLHGDRLGRRTGPGTELDDVRPYQPAQDDVRRMDWNVTARSGEPHVRASIAEPDLTTWVLVDASASMDFGTAVMEKRDLAVAVVAGVLALTDRPGNRLGVHLVGGAVPRTFPPRPGRPAGRLLLRELLAAPRTPHGAAPGLDLATALERLHREQRRPGLRVVVSDLLPRTPDERMGWVVPLRRLAARHDVIAVEVTDRREAVLPDVGPLTLVDPESGRTTRVRTGDRRLRERYARAVAEHRAATAFALRSAGADHVVLRTDRDWVGDVARFLAVRRRTARHRRSVR</sequence>
<comment type="caution">
    <text evidence="3">The sequence shown here is derived from an EMBL/GenBank/DDBJ whole genome shotgun (WGS) entry which is preliminary data.</text>
</comment>
<evidence type="ECO:0000313" key="4">
    <source>
        <dbReference type="Proteomes" id="UP000321261"/>
    </source>
</evidence>
<dbReference type="InterPro" id="IPR036465">
    <property type="entry name" value="vWFA_dom_sf"/>
</dbReference>
<evidence type="ECO:0000256" key="1">
    <source>
        <dbReference type="SAM" id="MobiDB-lite"/>
    </source>
</evidence>
<evidence type="ECO:0000259" key="2">
    <source>
        <dbReference type="Pfam" id="PF01882"/>
    </source>
</evidence>
<dbReference type="Pfam" id="PF01882">
    <property type="entry name" value="DUF58"/>
    <property type="match status" value="1"/>
</dbReference>
<accession>A0A561T3K3</accession>